<accession>A0ACC3AKP4</accession>
<sequence length="420" mass="46268">MPRRKQVSPMQRIDSGEVMQTLPNTPEKRAYYANGSTYGKTNTPRGRDSVSMRTVPSSSQAQGSIISLLICVSGIYASFLTWGLLQERITKTPYMPEPTTFIPEKNRPVEYFRYSIFVNTIQAFFAFISGSVYLLATTGSYTPLPSRAAIAPLLLVSLTTTLASPFGYASLAHVDYLTFVLAKSCKLLPVMFLHVTLFNKRYPLSKYLIVLAVTAGVAVFTLYHPPSPGKMASSKNAQKFSIYGLSLLGINLLFDGLTNTIQDHIFKSPHRYGAVRGPQMMVSSNLIGVALQASYLLISPLIPYFLLPSFVPTSSTNELSQALAFISRHPKVLNDILLFCAAGAIGQLFIFATLERFSSLVLVTVTVTRKMLTMVLSVVWYGKSLTIHQWGGVALVFGGIMAEGWLSQREKGRRAKPKTT</sequence>
<gene>
    <name evidence="1" type="primary">HUT1</name>
    <name evidence="1" type="ORF">H2198_000448</name>
</gene>
<evidence type="ECO:0000313" key="2">
    <source>
        <dbReference type="Proteomes" id="UP001172386"/>
    </source>
</evidence>
<organism evidence="1 2">
    <name type="scientific">Neophaeococcomyces mojaviensis</name>
    <dbReference type="NCBI Taxonomy" id="3383035"/>
    <lineage>
        <taxon>Eukaryota</taxon>
        <taxon>Fungi</taxon>
        <taxon>Dikarya</taxon>
        <taxon>Ascomycota</taxon>
        <taxon>Pezizomycotina</taxon>
        <taxon>Eurotiomycetes</taxon>
        <taxon>Chaetothyriomycetidae</taxon>
        <taxon>Chaetothyriales</taxon>
        <taxon>Chaetothyriales incertae sedis</taxon>
        <taxon>Neophaeococcomyces</taxon>
    </lineage>
</organism>
<evidence type="ECO:0000313" key="1">
    <source>
        <dbReference type="EMBL" id="KAJ9664230.1"/>
    </source>
</evidence>
<comment type="caution">
    <text evidence="1">The sequence shown here is derived from an EMBL/GenBank/DDBJ whole genome shotgun (WGS) entry which is preliminary data.</text>
</comment>
<reference evidence="1" key="1">
    <citation type="submission" date="2022-10" db="EMBL/GenBank/DDBJ databases">
        <title>Culturing micro-colonial fungi from biological soil crusts in the Mojave desert and describing Neophaeococcomyces mojavensis, and introducing the new genera and species Taxawa tesnikishii.</title>
        <authorList>
            <person name="Kurbessoian T."/>
            <person name="Stajich J.E."/>
        </authorList>
    </citation>
    <scope>NUCLEOTIDE SEQUENCE</scope>
    <source>
        <strain evidence="1">JES_112</strain>
    </source>
</reference>
<proteinExistence type="predicted"/>
<dbReference type="Proteomes" id="UP001172386">
    <property type="component" value="Unassembled WGS sequence"/>
</dbReference>
<keyword evidence="2" id="KW-1185">Reference proteome</keyword>
<name>A0ACC3AKP4_9EURO</name>
<dbReference type="EMBL" id="JAPDRQ010000004">
    <property type="protein sequence ID" value="KAJ9664230.1"/>
    <property type="molecule type" value="Genomic_DNA"/>
</dbReference>
<protein>
    <submittedName>
        <fullName evidence="1">UDP-galactose transporter</fullName>
    </submittedName>
</protein>